<evidence type="ECO:0000256" key="8">
    <source>
        <dbReference type="ARBA" id="ARBA00023125"/>
    </source>
</evidence>
<evidence type="ECO:0000256" key="1">
    <source>
        <dbReference type="ARBA" id="ARBA00022722"/>
    </source>
</evidence>
<dbReference type="GO" id="GO:0003677">
    <property type="term" value="F:DNA binding"/>
    <property type="evidence" value="ECO:0007669"/>
    <property type="project" value="UniProtKB-KW"/>
</dbReference>
<dbReference type="InterPro" id="IPR014016">
    <property type="entry name" value="UvrD-like_ATP-bd"/>
</dbReference>
<gene>
    <name evidence="18" type="ORF">IC612_09850</name>
</gene>
<dbReference type="InterPro" id="IPR014017">
    <property type="entry name" value="DNA_helicase_UvrD-like_C"/>
</dbReference>
<dbReference type="EMBL" id="JADKYY010000014">
    <property type="protein sequence ID" value="MBF5028095.1"/>
    <property type="molecule type" value="Genomic_DNA"/>
</dbReference>
<name>A0A930YXY1_9FLAO</name>
<evidence type="ECO:0000256" key="11">
    <source>
        <dbReference type="ARBA" id="ARBA00034617"/>
    </source>
</evidence>
<keyword evidence="1" id="KW-0540">Nuclease</keyword>
<dbReference type="InterPro" id="IPR011604">
    <property type="entry name" value="PDDEXK-like_dom_sf"/>
</dbReference>
<dbReference type="InterPro" id="IPR038726">
    <property type="entry name" value="PDDEXK_AddAB-type"/>
</dbReference>
<evidence type="ECO:0000259" key="17">
    <source>
        <dbReference type="PROSITE" id="PS51217"/>
    </source>
</evidence>
<dbReference type="GO" id="GO:0043138">
    <property type="term" value="F:3'-5' DNA helicase activity"/>
    <property type="evidence" value="ECO:0007669"/>
    <property type="project" value="UniProtKB-EC"/>
</dbReference>
<evidence type="ECO:0000256" key="3">
    <source>
        <dbReference type="ARBA" id="ARBA00022763"/>
    </source>
</evidence>
<feature type="domain" description="UvrD-like helicase ATP-binding" evidence="16">
    <location>
        <begin position="1"/>
        <end position="470"/>
    </location>
</feature>
<organism evidence="18 19">
    <name type="scientific">Planobacterium oryzisoli</name>
    <dbReference type="NCBI Taxonomy" id="2771435"/>
    <lineage>
        <taxon>Bacteria</taxon>
        <taxon>Pseudomonadati</taxon>
        <taxon>Bacteroidota</taxon>
        <taxon>Flavobacteriia</taxon>
        <taxon>Flavobacteriales</taxon>
        <taxon>Weeksellaceae</taxon>
        <taxon>Chryseobacterium group</taxon>
        <taxon>Chryseobacterium</taxon>
    </lineage>
</organism>
<dbReference type="GO" id="GO:0000725">
    <property type="term" value="P:recombinational repair"/>
    <property type="evidence" value="ECO:0007669"/>
    <property type="project" value="TreeGrafter"/>
</dbReference>
<keyword evidence="6" id="KW-0269">Exonuclease</keyword>
<dbReference type="InterPro" id="IPR000212">
    <property type="entry name" value="DNA_helicase_UvrD/REP"/>
</dbReference>
<feature type="binding site" evidence="14">
    <location>
        <begin position="13"/>
        <end position="20"/>
    </location>
    <ligand>
        <name>ATP</name>
        <dbReference type="ChEBI" id="CHEBI:30616"/>
    </ligand>
</feature>
<dbReference type="RefSeq" id="WP_194740018.1">
    <property type="nucleotide sequence ID" value="NZ_JADKYY010000014.1"/>
</dbReference>
<evidence type="ECO:0000256" key="13">
    <source>
        <dbReference type="ARBA" id="ARBA00048988"/>
    </source>
</evidence>
<evidence type="ECO:0000256" key="6">
    <source>
        <dbReference type="ARBA" id="ARBA00022839"/>
    </source>
</evidence>
<evidence type="ECO:0000256" key="5">
    <source>
        <dbReference type="ARBA" id="ARBA00022806"/>
    </source>
</evidence>
<evidence type="ECO:0000256" key="2">
    <source>
        <dbReference type="ARBA" id="ARBA00022741"/>
    </source>
</evidence>
<dbReference type="Pfam" id="PF00580">
    <property type="entry name" value="UvrD-helicase"/>
    <property type="match status" value="1"/>
</dbReference>
<dbReference type="InterPro" id="IPR027417">
    <property type="entry name" value="P-loop_NTPase"/>
</dbReference>
<dbReference type="Pfam" id="PF13361">
    <property type="entry name" value="UvrD_C"/>
    <property type="match status" value="1"/>
</dbReference>
<dbReference type="GO" id="GO:0005829">
    <property type="term" value="C:cytosol"/>
    <property type="evidence" value="ECO:0007669"/>
    <property type="project" value="TreeGrafter"/>
</dbReference>
<dbReference type="PANTHER" id="PTHR11070:SF67">
    <property type="entry name" value="DNA 3'-5' HELICASE"/>
    <property type="match status" value="1"/>
</dbReference>
<evidence type="ECO:0000256" key="10">
    <source>
        <dbReference type="ARBA" id="ARBA00023235"/>
    </source>
</evidence>
<comment type="caution">
    <text evidence="18">The sequence shown here is derived from an EMBL/GenBank/DDBJ whole genome shotgun (WGS) entry which is preliminary data.</text>
</comment>
<evidence type="ECO:0000256" key="4">
    <source>
        <dbReference type="ARBA" id="ARBA00022801"/>
    </source>
</evidence>
<evidence type="ECO:0000259" key="16">
    <source>
        <dbReference type="PROSITE" id="PS51198"/>
    </source>
</evidence>
<evidence type="ECO:0000256" key="15">
    <source>
        <dbReference type="SAM" id="Coils"/>
    </source>
</evidence>
<dbReference type="SUPFAM" id="SSF52540">
    <property type="entry name" value="P-loop containing nucleoside triphosphate hydrolases"/>
    <property type="match status" value="1"/>
</dbReference>
<dbReference type="PANTHER" id="PTHR11070">
    <property type="entry name" value="UVRD / RECB / PCRA DNA HELICASE FAMILY MEMBER"/>
    <property type="match status" value="1"/>
</dbReference>
<keyword evidence="3" id="KW-0227">DNA damage</keyword>
<accession>A0A930YXY1</accession>
<keyword evidence="19" id="KW-1185">Reference proteome</keyword>
<keyword evidence="2 14" id="KW-0547">Nucleotide-binding</keyword>
<keyword evidence="15" id="KW-0175">Coiled coil</keyword>
<dbReference type="Gene3D" id="3.40.50.300">
    <property type="entry name" value="P-loop containing nucleotide triphosphate hydrolases"/>
    <property type="match status" value="4"/>
</dbReference>
<evidence type="ECO:0000313" key="18">
    <source>
        <dbReference type="EMBL" id="MBF5028095.1"/>
    </source>
</evidence>
<keyword evidence="9" id="KW-0234">DNA repair</keyword>
<dbReference type="GO" id="GO:0005524">
    <property type="term" value="F:ATP binding"/>
    <property type="evidence" value="ECO:0007669"/>
    <property type="project" value="UniProtKB-UniRule"/>
</dbReference>
<keyword evidence="4 14" id="KW-0378">Hydrolase</keyword>
<evidence type="ECO:0000256" key="14">
    <source>
        <dbReference type="PROSITE-ProRule" id="PRU00560"/>
    </source>
</evidence>
<comment type="catalytic activity">
    <reaction evidence="11">
        <text>Couples ATP hydrolysis with the unwinding of duplex DNA by translocating in the 3'-5' direction.</text>
        <dbReference type="EC" id="5.6.2.4"/>
    </reaction>
</comment>
<keyword evidence="8" id="KW-0238">DNA-binding</keyword>
<keyword evidence="5 14" id="KW-0347">Helicase</keyword>
<dbReference type="GO" id="GO:0004527">
    <property type="term" value="F:exonuclease activity"/>
    <property type="evidence" value="ECO:0007669"/>
    <property type="project" value="UniProtKB-KW"/>
</dbReference>
<dbReference type="PROSITE" id="PS51217">
    <property type="entry name" value="UVRD_HELICASE_CTER"/>
    <property type="match status" value="1"/>
</dbReference>
<dbReference type="Pfam" id="PF12705">
    <property type="entry name" value="PDDEXK_1"/>
    <property type="match status" value="1"/>
</dbReference>
<proteinExistence type="predicted"/>
<feature type="domain" description="UvrD-like helicase C-terminal" evidence="17">
    <location>
        <begin position="481"/>
        <end position="745"/>
    </location>
</feature>
<dbReference type="EC" id="5.6.2.4" evidence="12"/>
<keyword evidence="7 14" id="KW-0067">ATP-binding</keyword>
<evidence type="ECO:0000313" key="19">
    <source>
        <dbReference type="Proteomes" id="UP000694480"/>
    </source>
</evidence>
<feature type="coiled-coil region" evidence="15">
    <location>
        <begin position="224"/>
        <end position="251"/>
    </location>
</feature>
<evidence type="ECO:0000256" key="9">
    <source>
        <dbReference type="ARBA" id="ARBA00023204"/>
    </source>
</evidence>
<sequence length="1037" mass="119605">MDNTALPLQILTASAGSGKTHALVERILSICLKKEKGHTEIRHILALTFTNKAANEMKERILMWLQEFTHQDYQQSTKLNELRKKLSVQGVEVDLLTLHSRSVLLLQYILHNYSAINISTIDKFNAKIVKSFSQELGLAHQFNLEIDAAPFVLEAVDSLINEVGVNPQLSFVLLDYLRYNQDEQKHTSLPKLLFDKSKEFINDVNYQGLKDNEAFNWTAYDATRTQLRDKIKSLNLTIETTKAELTDLINERNFSAEDFDGRTYSIFNWVKKLESNKFDTNKTIQRFLSGEPLAHKKATAVVKQKLEEIEDRVRHLAHTLIEAHTNKEELKFILKEILPLVIFKEIERKIKQIEDENDIVLLSKFNTLIYENLKDEPSQFIYEKIGTKFHHFFVDEFQDTSLMQWLNLVPLKHNAISSSGHSFTLIGDPKQSIYGFRGGDSQLMIDLIAEAEKNQKTSYVNKLKNNYRSAKNVVLFNNDLYKRISALLLDVSHREMFSDAVQEHVSQEEGRVRLFYSNTKGIAAKDEFLSQMQKDIQQCLHDGYTLSDITILLRSNSDIRYFAQALGKMLIIENGTETYISTLSDQGLTLDLSSTILALIEYLQWELQPQKTENLINFLYYLNQTGKLDFKDFTQETLHILNLTDKHSILKYLREHHDIELPLYIKPSIALYSTIESLLHKLSVPGVETIYILNFLETVYNFSQARSANFQDLISYWQEEAHKVSIKASESINAIRLMTIHAAKGLEFPVVFIPYMGPTKKTPFDWYPIEEFPGLKSVRVNKLPFPLSSPHQQAFQEKLATRKDLEELCVLYVATTRAVSQLHLYIEKENKTEGSEDLKKNLRQWYPPTGDLYEVAGTLELDQRANDRKETDVQKIQLTTNKYSKVSNVRIATPSKSYQARNESVRIGLLMHEILEKTTGPENIASTLKRYALEGIITTIEKETIEKRILSLFENHPELLSLHLKFPNRVEQEVLLQTPDTKTVLRMDRVVETPEGIIIIDYKTGSPKPHHERQMTAYKESLENIGLKVLSTKLIYL</sequence>
<protein>
    <recommendedName>
        <fullName evidence="12">DNA 3'-5' helicase</fullName>
        <ecNumber evidence="12">5.6.2.4</ecNumber>
    </recommendedName>
</protein>
<dbReference type="Proteomes" id="UP000694480">
    <property type="component" value="Unassembled WGS sequence"/>
</dbReference>
<comment type="catalytic activity">
    <reaction evidence="13">
        <text>ATP + H2O = ADP + phosphate + H(+)</text>
        <dbReference type="Rhea" id="RHEA:13065"/>
        <dbReference type="ChEBI" id="CHEBI:15377"/>
        <dbReference type="ChEBI" id="CHEBI:15378"/>
        <dbReference type="ChEBI" id="CHEBI:30616"/>
        <dbReference type="ChEBI" id="CHEBI:43474"/>
        <dbReference type="ChEBI" id="CHEBI:456216"/>
        <dbReference type="EC" id="5.6.2.4"/>
    </reaction>
</comment>
<reference evidence="18" key="1">
    <citation type="submission" date="2020-11" db="EMBL/GenBank/DDBJ databases">
        <title>Genome seq and assembly of Planobacterium sp.</title>
        <authorList>
            <person name="Chhetri G."/>
        </authorList>
    </citation>
    <scope>NUCLEOTIDE SEQUENCE</scope>
    <source>
        <strain evidence="18">GCR5</strain>
    </source>
</reference>
<keyword evidence="10" id="KW-0413">Isomerase</keyword>
<evidence type="ECO:0000256" key="12">
    <source>
        <dbReference type="ARBA" id="ARBA00034808"/>
    </source>
</evidence>
<dbReference type="AlphaFoldDB" id="A0A930YXY1"/>
<evidence type="ECO:0000256" key="7">
    <source>
        <dbReference type="ARBA" id="ARBA00022840"/>
    </source>
</evidence>
<dbReference type="Gene3D" id="3.90.320.10">
    <property type="match status" value="1"/>
</dbReference>
<dbReference type="PROSITE" id="PS51198">
    <property type="entry name" value="UVRD_HELICASE_ATP_BIND"/>
    <property type="match status" value="1"/>
</dbReference>